<evidence type="ECO:0000256" key="6">
    <source>
        <dbReference type="ARBA" id="ARBA00022837"/>
    </source>
</evidence>
<dbReference type="PANTHER" id="PTHR45628">
    <property type="entry name" value="VOLTAGE-DEPENDENT CALCIUM CHANNEL TYPE A SUBUNIT ALPHA-1"/>
    <property type="match status" value="1"/>
</dbReference>
<evidence type="ECO:0000256" key="5">
    <source>
        <dbReference type="ARBA" id="ARBA00022692"/>
    </source>
</evidence>
<dbReference type="InterPro" id="IPR050599">
    <property type="entry name" value="VDCC_alpha-1_subunit"/>
</dbReference>
<dbReference type="Pfam" id="PF00520">
    <property type="entry name" value="Ion_trans"/>
    <property type="match status" value="1"/>
</dbReference>
<dbReference type="GO" id="GO:0008331">
    <property type="term" value="F:high voltage-gated calcium channel activity"/>
    <property type="evidence" value="ECO:0007669"/>
    <property type="project" value="TreeGrafter"/>
</dbReference>
<sequence length="73" mass="8314">MVTYLLQFMFAVVALQLFKSVREECQGNFISYDGGGNPSVLEREWARNKFHFDDIGAAMLTLCTVSTFEGWPE</sequence>
<evidence type="ECO:0000256" key="10">
    <source>
        <dbReference type="ARBA" id="ARBA00023136"/>
    </source>
</evidence>
<comment type="subcellular location">
    <subcellularLocation>
        <location evidence="1">Membrane</location>
        <topology evidence="1">Multi-pass membrane protein</topology>
    </subcellularLocation>
</comment>
<evidence type="ECO:0000256" key="7">
    <source>
        <dbReference type="ARBA" id="ARBA00022882"/>
    </source>
</evidence>
<organism evidence="13 14">
    <name type="scientific">Sarcoptes scabiei</name>
    <name type="common">Itch mite</name>
    <name type="synonym">Acarus scabiei</name>
    <dbReference type="NCBI Taxonomy" id="52283"/>
    <lineage>
        <taxon>Eukaryota</taxon>
        <taxon>Metazoa</taxon>
        <taxon>Ecdysozoa</taxon>
        <taxon>Arthropoda</taxon>
        <taxon>Chelicerata</taxon>
        <taxon>Arachnida</taxon>
        <taxon>Acari</taxon>
        <taxon>Acariformes</taxon>
        <taxon>Sarcoptiformes</taxon>
        <taxon>Astigmata</taxon>
        <taxon>Psoroptidia</taxon>
        <taxon>Sarcoptoidea</taxon>
        <taxon>Sarcoptidae</taxon>
        <taxon>Sarcoptinae</taxon>
        <taxon>Sarcoptes</taxon>
    </lineage>
</organism>
<evidence type="ECO:0000256" key="11">
    <source>
        <dbReference type="ARBA" id="ARBA00023303"/>
    </source>
</evidence>
<dbReference type="InterPro" id="IPR005821">
    <property type="entry name" value="Ion_trans_dom"/>
</dbReference>
<gene>
    <name evidence="13" type="ORF">QR98_0078930</name>
</gene>
<dbReference type="GO" id="GO:0098703">
    <property type="term" value="P:calcium ion import across plasma membrane"/>
    <property type="evidence" value="ECO:0007669"/>
    <property type="project" value="TreeGrafter"/>
</dbReference>
<dbReference type="EMBL" id="JXLN01013427">
    <property type="protein sequence ID" value="KPM09359.1"/>
    <property type="molecule type" value="Genomic_DNA"/>
</dbReference>
<evidence type="ECO:0000313" key="14">
    <source>
        <dbReference type="Proteomes" id="UP000616769"/>
    </source>
</evidence>
<comment type="caution">
    <text evidence="13">The sequence shown here is derived from an EMBL/GenBank/DDBJ whole genome shotgun (WGS) entry which is preliminary data.</text>
</comment>
<keyword evidence="11" id="KW-0407">Ion channel</keyword>
<dbReference type="AlphaFoldDB" id="A0A132AES4"/>
<evidence type="ECO:0000256" key="9">
    <source>
        <dbReference type="ARBA" id="ARBA00023065"/>
    </source>
</evidence>
<evidence type="ECO:0000256" key="2">
    <source>
        <dbReference type="ARBA" id="ARBA00022448"/>
    </source>
</evidence>
<dbReference type="VEuPathDB" id="VectorBase:SSCA009612"/>
<keyword evidence="7" id="KW-0851">Voltage-gated channel</keyword>
<evidence type="ECO:0000256" key="8">
    <source>
        <dbReference type="ARBA" id="ARBA00022989"/>
    </source>
</evidence>
<evidence type="ECO:0000256" key="1">
    <source>
        <dbReference type="ARBA" id="ARBA00004141"/>
    </source>
</evidence>
<dbReference type="PANTHER" id="PTHR45628:SF1">
    <property type="entry name" value="VOLTAGE-DEPENDENT CALCIUM CHANNEL TYPE D SUBUNIT ALPHA-1"/>
    <property type="match status" value="1"/>
</dbReference>
<dbReference type="GO" id="GO:0005891">
    <property type="term" value="C:voltage-gated calcium channel complex"/>
    <property type="evidence" value="ECO:0007669"/>
    <property type="project" value="TreeGrafter"/>
</dbReference>
<proteinExistence type="predicted"/>
<dbReference type="Proteomes" id="UP000616769">
    <property type="component" value="Unassembled WGS sequence"/>
</dbReference>
<keyword evidence="6" id="KW-0106">Calcium</keyword>
<feature type="domain" description="Ion transport" evidence="12">
    <location>
        <begin position="2"/>
        <end position="73"/>
    </location>
</feature>
<keyword evidence="2" id="KW-0813">Transport</keyword>
<reference evidence="13 14" key="1">
    <citation type="journal article" date="2015" name="Parasit. Vectors">
        <title>Draft genome of the scabies mite.</title>
        <authorList>
            <person name="Rider S.D.Jr."/>
            <person name="Morgan M.S."/>
            <person name="Arlian L.G."/>
        </authorList>
    </citation>
    <scope>NUCLEOTIDE SEQUENCE [LARGE SCALE GENOMIC DNA]</scope>
    <source>
        <strain evidence="13">Arlian Lab</strain>
    </source>
</reference>
<keyword evidence="8" id="KW-1133">Transmembrane helix</keyword>
<evidence type="ECO:0000256" key="3">
    <source>
        <dbReference type="ARBA" id="ARBA00022568"/>
    </source>
</evidence>
<name>A0A132AES4_SARSC</name>
<dbReference type="Gene3D" id="1.10.287.70">
    <property type="match status" value="1"/>
</dbReference>
<keyword evidence="4" id="KW-0107">Calcium channel</keyword>
<keyword evidence="10" id="KW-0472">Membrane</keyword>
<keyword evidence="5" id="KW-0812">Transmembrane</keyword>
<protein>
    <recommendedName>
        <fullName evidence="12">Ion transport domain-containing protein</fullName>
    </recommendedName>
</protein>
<keyword evidence="3" id="KW-0109">Calcium transport</keyword>
<accession>A0A132AES4</accession>
<keyword evidence="9" id="KW-0406">Ion transport</keyword>
<evidence type="ECO:0000256" key="4">
    <source>
        <dbReference type="ARBA" id="ARBA00022673"/>
    </source>
</evidence>
<evidence type="ECO:0000313" key="13">
    <source>
        <dbReference type="EMBL" id="KPM09359.1"/>
    </source>
</evidence>
<evidence type="ECO:0000259" key="12">
    <source>
        <dbReference type="Pfam" id="PF00520"/>
    </source>
</evidence>